<dbReference type="Proteomes" id="UP001595824">
    <property type="component" value="Unassembled WGS sequence"/>
</dbReference>
<dbReference type="EC" id="3.4.11.2" evidence="4"/>
<evidence type="ECO:0000256" key="3">
    <source>
        <dbReference type="ARBA" id="ARBA00010136"/>
    </source>
</evidence>
<evidence type="ECO:0000256" key="5">
    <source>
        <dbReference type="ARBA" id="ARBA00015611"/>
    </source>
</evidence>
<evidence type="ECO:0000256" key="9">
    <source>
        <dbReference type="ARBA" id="ARBA00022833"/>
    </source>
</evidence>
<evidence type="ECO:0000259" key="14">
    <source>
        <dbReference type="Pfam" id="PF01433"/>
    </source>
</evidence>
<dbReference type="Pfam" id="PF17900">
    <property type="entry name" value="Peptidase_M1_N"/>
    <property type="match status" value="1"/>
</dbReference>
<evidence type="ECO:0000256" key="11">
    <source>
        <dbReference type="ARBA" id="ARBA00029811"/>
    </source>
</evidence>
<dbReference type="SUPFAM" id="SSF55486">
    <property type="entry name" value="Metalloproteases ('zincins'), catalytic domain"/>
    <property type="match status" value="1"/>
</dbReference>
<dbReference type="InterPro" id="IPR045357">
    <property type="entry name" value="Aminopeptidase_N-like_N"/>
</dbReference>
<dbReference type="Pfam" id="PF01433">
    <property type="entry name" value="Peptidase_M1"/>
    <property type="match status" value="1"/>
</dbReference>
<evidence type="ECO:0000256" key="10">
    <source>
        <dbReference type="ARBA" id="ARBA00023049"/>
    </source>
</evidence>
<gene>
    <name evidence="16" type="ORF">ACFPC0_00155</name>
</gene>
<evidence type="ECO:0000256" key="8">
    <source>
        <dbReference type="ARBA" id="ARBA00022801"/>
    </source>
</evidence>
<evidence type="ECO:0000256" key="2">
    <source>
        <dbReference type="ARBA" id="ARBA00001947"/>
    </source>
</evidence>
<comment type="caution">
    <text evidence="16">The sequence shown here is derived from an EMBL/GenBank/DDBJ whole genome shotgun (WGS) entry which is preliminary data.</text>
</comment>
<evidence type="ECO:0000256" key="7">
    <source>
        <dbReference type="ARBA" id="ARBA00022723"/>
    </source>
</evidence>
<keyword evidence="8 16" id="KW-0378">Hydrolase</keyword>
<dbReference type="InterPro" id="IPR042097">
    <property type="entry name" value="Aminopeptidase_N-like_N_sf"/>
</dbReference>
<dbReference type="SUPFAM" id="SSF63737">
    <property type="entry name" value="Leukotriene A4 hydrolase N-terminal domain"/>
    <property type="match status" value="1"/>
</dbReference>
<evidence type="ECO:0000313" key="16">
    <source>
        <dbReference type="EMBL" id="MFC4326263.1"/>
    </source>
</evidence>
<evidence type="ECO:0000256" key="13">
    <source>
        <dbReference type="SAM" id="SignalP"/>
    </source>
</evidence>
<comment type="similarity">
    <text evidence="3">Belongs to the peptidase M1 family.</text>
</comment>
<dbReference type="RefSeq" id="WP_381736347.1">
    <property type="nucleotide sequence ID" value="NZ_JBHSDP010000002.1"/>
</dbReference>
<keyword evidence="13" id="KW-0732">Signal</keyword>
<evidence type="ECO:0000259" key="15">
    <source>
        <dbReference type="Pfam" id="PF17900"/>
    </source>
</evidence>
<dbReference type="CDD" id="cd09603">
    <property type="entry name" value="M1_APN_like"/>
    <property type="match status" value="1"/>
</dbReference>
<dbReference type="EMBL" id="JBHSDP010000002">
    <property type="protein sequence ID" value="MFC4326263.1"/>
    <property type="molecule type" value="Genomic_DNA"/>
</dbReference>
<evidence type="ECO:0000256" key="4">
    <source>
        <dbReference type="ARBA" id="ARBA00012564"/>
    </source>
</evidence>
<evidence type="ECO:0000313" key="17">
    <source>
        <dbReference type="Proteomes" id="UP001595824"/>
    </source>
</evidence>
<dbReference type="PROSITE" id="PS51318">
    <property type="entry name" value="TAT"/>
    <property type="match status" value="1"/>
</dbReference>
<keyword evidence="17" id="KW-1185">Reference proteome</keyword>
<keyword evidence="16" id="KW-0031">Aminopeptidase</keyword>
<sequence length="477" mass="52753">MTRCTRRALIRGAALGPLAATAADRLSQPAAERYFPGHGSYGHHTTSYELRLAYDPAAGVLEGRALIRAVAARPLREVELDLARLTVRGARVDGIGVRARTRRSKLLLPTPHPFAAGAPFTLDIAYGGRPGPVRSPFGAIGWDRTGDAHGGTLVAAQPLGAPSWFPCNDRPDDKAEFVFRITVPRGHHALANGTLAEHRADGATECWTYHHSGPMAPYLAALYTGRFAHDTWRARDSATGRTVTGRDAYPAHLSHHARHDLARQPAMIEAFTGWFGPYPFETYGAVVVDADLDEPVENQTLPVFGRNHIDGGRTWETLVAHELAHQWFGNSVSLRDWRDIWLNEGFATYCEWLWSEHIGEDPADAIARREWAALHSRPQNLRLGDPGRDRIFDDRVYTRGACTLHALRLTMGDERFLTLLRSWHHAHRGRSADTRAFVAHAARHAPHTTGPLLHAWLYDEPLPPLPPPSPPPGVGRT</sequence>
<feature type="signal peptide" evidence="13">
    <location>
        <begin position="1"/>
        <end position="22"/>
    </location>
</feature>
<dbReference type="Gene3D" id="2.60.40.1730">
    <property type="entry name" value="tricorn interacting facor f3 domain"/>
    <property type="match status" value="1"/>
</dbReference>
<protein>
    <recommendedName>
        <fullName evidence="5">Aminopeptidase N</fullName>
        <ecNumber evidence="4">3.4.11.2</ecNumber>
    </recommendedName>
    <alternativeName>
        <fullName evidence="11">Alanine aminopeptidase</fullName>
    </alternativeName>
    <alternativeName>
        <fullName evidence="12">Lysyl aminopeptidase</fullName>
    </alternativeName>
</protein>
<dbReference type="GO" id="GO:0004177">
    <property type="term" value="F:aminopeptidase activity"/>
    <property type="evidence" value="ECO:0007669"/>
    <property type="project" value="UniProtKB-KW"/>
</dbReference>
<keyword evidence="9" id="KW-0862">Zinc</keyword>
<proteinExistence type="inferred from homology"/>
<feature type="domain" description="Aminopeptidase N-like N-terminal" evidence="15">
    <location>
        <begin position="45"/>
        <end position="219"/>
    </location>
</feature>
<dbReference type="InterPro" id="IPR006311">
    <property type="entry name" value="TAT_signal"/>
</dbReference>
<feature type="domain" description="Peptidase M1 membrane alanine aminopeptidase" evidence="14">
    <location>
        <begin position="267"/>
        <end position="443"/>
    </location>
</feature>
<comment type="cofactor">
    <cofactor evidence="2">
        <name>Zn(2+)</name>
        <dbReference type="ChEBI" id="CHEBI:29105"/>
    </cofactor>
</comment>
<keyword evidence="7" id="KW-0479">Metal-binding</keyword>
<dbReference type="Gene3D" id="1.10.390.10">
    <property type="entry name" value="Neutral Protease Domain 2"/>
    <property type="match status" value="1"/>
</dbReference>
<dbReference type="PANTHER" id="PTHR11533">
    <property type="entry name" value="PROTEASE M1 ZINC METALLOPROTEASE"/>
    <property type="match status" value="1"/>
</dbReference>
<feature type="chain" id="PRO_5045456214" description="Aminopeptidase N" evidence="13">
    <location>
        <begin position="23"/>
        <end position="477"/>
    </location>
</feature>
<organism evidence="16 17">
    <name type="scientific">Streptomyces andamanensis</name>
    <dbReference type="NCBI Taxonomy" id="1565035"/>
    <lineage>
        <taxon>Bacteria</taxon>
        <taxon>Bacillati</taxon>
        <taxon>Actinomycetota</taxon>
        <taxon>Actinomycetes</taxon>
        <taxon>Kitasatosporales</taxon>
        <taxon>Streptomycetaceae</taxon>
        <taxon>Streptomyces</taxon>
    </lineage>
</organism>
<comment type="catalytic activity">
    <reaction evidence="1">
        <text>Release of an N-terminal amino acid, Xaa-|-Yaa- from a peptide, amide or arylamide. Xaa is preferably Ala, but may be most amino acids including Pro (slow action). When a terminal hydrophobic residue is followed by a prolyl residue, the two may be released as an intact Xaa-Pro dipeptide.</text>
        <dbReference type="EC" id="3.4.11.2"/>
    </reaction>
</comment>
<dbReference type="InterPro" id="IPR014782">
    <property type="entry name" value="Peptidase_M1_dom"/>
</dbReference>
<keyword evidence="10" id="KW-0482">Metalloprotease</keyword>
<dbReference type="InterPro" id="IPR027268">
    <property type="entry name" value="Peptidase_M4/M1_CTD_sf"/>
</dbReference>
<evidence type="ECO:0000256" key="1">
    <source>
        <dbReference type="ARBA" id="ARBA00000098"/>
    </source>
</evidence>
<accession>A0ABV8T551</accession>
<dbReference type="InterPro" id="IPR050344">
    <property type="entry name" value="Peptidase_M1_aminopeptidases"/>
</dbReference>
<keyword evidence="6" id="KW-0645">Protease</keyword>
<dbReference type="InterPro" id="IPR001930">
    <property type="entry name" value="Peptidase_M1"/>
</dbReference>
<evidence type="ECO:0000256" key="12">
    <source>
        <dbReference type="ARBA" id="ARBA00031533"/>
    </source>
</evidence>
<dbReference type="PRINTS" id="PR00756">
    <property type="entry name" value="ALADIPTASE"/>
</dbReference>
<evidence type="ECO:0000256" key="6">
    <source>
        <dbReference type="ARBA" id="ARBA00022670"/>
    </source>
</evidence>
<name>A0ABV8T551_9ACTN</name>
<reference evidence="17" key="1">
    <citation type="journal article" date="2019" name="Int. J. Syst. Evol. Microbiol.">
        <title>The Global Catalogue of Microorganisms (GCM) 10K type strain sequencing project: providing services to taxonomists for standard genome sequencing and annotation.</title>
        <authorList>
            <consortium name="The Broad Institute Genomics Platform"/>
            <consortium name="The Broad Institute Genome Sequencing Center for Infectious Disease"/>
            <person name="Wu L."/>
            <person name="Ma J."/>
        </authorList>
    </citation>
    <scope>NUCLEOTIDE SEQUENCE [LARGE SCALE GENOMIC DNA]</scope>
    <source>
        <strain evidence="17">PCU 347</strain>
    </source>
</reference>